<dbReference type="OrthoDB" id="7605626at2"/>
<evidence type="ECO:0000259" key="2">
    <source>
        <dbReference type="Pfam" id="PF06114"/>
    </source>
</evidence>
<gene>
    <name evidence="4" type="ORF">AAU01_09470</name>
</gene>
<dbReference type="InterPro" id="IPR013610">
    <property type="entry name" value="ArdC_N"/>
</dbReference>
<organism evidence="4 5">
    <name type="scientific">Paenarthrobacter aurescens</name>
    <name type="common">Arthrobacter aurescens</name>
    <dbReference type="NCBI Taxonomy" id="43663"/>
    <lineage>
        <taxon>Bacteria</taxon>
        <taxon>Bacillati</taxon>
        <taxon>Actinomycetota</taxon>
        <taxon>Actinomycetes</taxon>
        <taxon>Micrococcales</taxon>
        <taxon>Micrococcaceae</taxon>
        <taxon>Paenarthrobacter</taxon>
    </lineage>
</organism>
<feature type="region of interest" description="Disordered" evidence="1">
    <location>
        <begin position="7"/>
        <end position="29"/>
    </location>
</feature>
<feature type="domain" description="N-terminal" evidence="3">
    <location>
        <begin position="37"/>
        <end position="119"/>
    </location>
</feature>
<reference evidence="4 5" key="1">
    <citation type="submission" date="2019-06" db="EMBL/GenBank/DDBJ databases">
        <title>Whole genome shotgun sequence of Paenarthrobacter aurescens NBRC 12136.</title>
        <authorList>
            <person name="Hosoyama A."/>
            <person name="Uohara A."/>
            <person name="Ohji S."/>
            <person name="Ichikawa N."/>
        </authorList>
    </citation>
    <scope>NUCLEOTIDE SEQUENCE [LARGE SCALE GENOMIC DNA]</scope>
    <source>
        <strain evidence="4 5">NBRC 12136</strain>
    </source>
</reference>
<proteinExistence type="predicted"/>
<dbReference type="GO" id="GO:0003697">
    <property type="term" value="F:single-stranded DNA binding"/>
    <property type="evidence" value="ECO:0007669"/>
    <property type="project" value="InterPro"/>
</dbReference>
<feature type="region of interest" description="Disordered" evidence="1">
    <location>
        <begin position="367"/>
        <end position="388"/>
    </location>
</feature>
<dbReference type="AlphaFoldDB" id="A0A4Y3N989"/>
<dbReference type="Gene3D" id="1.10.10.2910">
    <property type="match status" value="1"/>
</dbReference>
<dbReference type="EMBL" id="BJMD01000005">
    <property type="protein sequence ID" value="GEB18192.1"/>
    <property type="molecule type" value="Genomic_DNA"/>
</dbReference>
<evidence type="ECO:0000259" key="3">
    <source>
        <dbReference type="Pfam" id="PF08401"/>
    </source>
</evidence>
<dbReference type="Pfam" id="PF06114">
    <property type="entry name" value="Peptidase_M78"/>
    <property type="match status" value="1"/>
</dbReference>
<evidence type="ECO:0000256" key="1">
    <source>
        <dbReference type="SAM" id="MobiDB-lite"/>
    </source>
</evidence>
<dbReference type="Pfam" id="PF08401">
    <property type="entry name" value="ArdcN"/>
    <property type="match status" value="1"/>
</dbReference>
<accession>A0A4Y3N989</accession>
<evidence type="ECO:0000313" key="4">
    <source>
        <dbReference type="EMBL" id="GEB18192.1"/>
    </source>
</evidence>
<sequence length="388" mass="41303">MAVVAAESELNADASGASEAAAPPSNVRLSPEERIADLTAGLHTALEEAIDSPTRWQVLLDASATLWRYSGGNVALLMMQMAHRGTQEPTLVAGYKEWARHGRTVLRGEHALWVIAPRTASMQELILADGQRKLLPANQTAPVDAISRGKKNVITGWRGQAVFDVTQTEGTPLLVPRADAQGGADVGDLWSSLREVANEHSFRVEVSGFQHGYTSGYTDFDARRIQVGAWMNDEERVAVLAHELGHVLLHGPDDRLGRLYGSSANHRGLAEVEAESVAYTVLRAHGIDRGPQSASYLTGWADAVIRAEKDLKHDSSEAWVPTSRVDIAKSVLGRVTAATRGILAISDPLGFGGKFAAVSTERSVAASSSYAGVPGPNASLNGPEIAGP</sequence>
<name>A0A4Y3N989_PAEAU</name>
<evidence type="ECO:0000313" key="5">
    <source>
        <dbReference type="Proteomes" id="UP000317715"/>
    </source>
</evidence>
<dbReference type="Proteomes" id="UP000317715">
    <property type="component" value="Unassembled WGS sequence"/>
</dbReference>
<feature type="compositionally biased region" description="Low complexity" evidence="1">
    <location>
        <begin position="12"/>
        <end position="25"/>
    </location>
</feature>
<dbReference type="InterPro" id="IPR010359">
    <property type="entry name" value="IrrE_HExxH"/>
</dbReference>
<protein>
    <submittedName>
        <fullName evidence="4">Uncharacterized protein</fullName>
    </submittedName>
</protein>
<feature type="domain" description="IrrE N-terminal-like" evidence="2">
    <location>
        <begin position="199"/>
        <end position="281"/>
    </location>
</feature>
<comment type="caution">
    <text evidence="4">The sequence shown here is derived from an EMBL/GenBank/DDBJ whole genome shotgun (WGS) entry which is preliminary data.</text>
</comment>
<keyword evidence="5" id="KW-1185">Reference proteome</keyword>